<feature type="domain" description="N-acetyltransferase" evidence="1">
    <location>
        <begin position="5"/>
        <end position="152"/>
    </location>
</feature>
<dbReference type="PROSITE" id="PS51186">
    <property type="entry name" value="GNAT"/>
    <property type="match status" value="1"/>
</dbReference>
<evidence type="ECO:0000259" key="1">
    <source>
        <dbReference type="PROSITE" id="PS51186"/>
    </source>
</evidence>
<evidence type="ECO:0000313" key="2">
    <source>
        <dbReference type="EMBL" id="PIV45335.1"/>
    </source>
</evidence>
<dbReference type="SUPFAM" id="SSF55729">
    <property type="entry name" value="Acyl-CoA N-acyltransferases (Nat)"/>
    <property type="match status" value="1"/>
</dbReference>
<name>A0A2M7DA27_9BACT</name>
<comment type="caution">
    <text evidence="2">The sequence shown here is derived from an EMBL/GenBank/DDBJ whole genome shotgun (WGS) entry which is preliminary data.</text>
</comment>
<dbReference type="Pfam" id="PF13673">
    <property type="entry name" value="Acetyltransf_10"/>
    <property type="match status" value="1"/>
</dbReference>
<dbReference type="Gene3D" id="3.40.630.30">
    <property type="match status" value="1"/>
</dbReference>
<dbReference type="EMBL" id="PETZ01000008">
    <property type="protein sequence ID" value="PIV45335.1"/>
    <property type="molecule type" value="Genomic_DNA"/>
</dbReference>
<protein>
    <recommendedName>
        <fullName evidence="1">N-acetyltransferase domain-containing protein</fullName>
    </recommendedName>
</protein>
<dbReference type="InterPro" id="IPR000182">
    <property type="entry name" value="GNAT_dom"/>
</dbReference>
<proteinExistence type="predicted"/>
<dbReference type="Proteomes" id="UP000230864">
    <property type="component" value="Unassembled WGS sequence"/>
</dbReference>
<dbReference type="InterPro" id="IPR016181">
    <property type="entry name" value="Acyl_CoA_acyltransferase"/>
</dbReference>
<sequence>MRDSMKLRKAKEGDRSQLREIANKYLAPIYGNQDKALNEWLTGEGYKTVFVLEVANQIADLLSLKRNPSKNYVKISTLLVVHEFQKNKLGNLLLTRSVEFAREEKVNRLVVTVSETVPDSVIFFLKNGFNILHCETGKYKRGVVEFIMERGL</sequence>
<evidence type="ECO:0000313" key="3">
    <source>
        <dbReference type="Proteomes" id="UP000230864"/>
    </source>
</evidence>
<gene>
    <name evidence="2" type="ORF">COS25_00285</name>
</gene>
<accession>A0A2M7DA27</accession>
<reference evidence="3" key="1">
    <citation type="submission" date="2017-09" db="EMBL/GenBank/DDBJ databases">
        <title>Depth-based differentiation of microbial function through sediment-hosted aquifers and enrichment of novel symbionts in the deep terrestrial subsurface.</title>
        <authorList>
            <person name="Probst A.J."/>
            <person name="Ladd B."/>
            <person name="Jarett J.K."/>
            <person name="Geller-Mcgrath D.E."/>
            <person name="Sieber C.M.K."/>
            <person name="Emerson J.B."/>
            <person name="Anantharaman K."/>
            <person name="Thomas B.C."/>
            <person name="Malmstrom R."/>
            <person name="Stieglmeier M."/>
            <person name="Klingl A."/>
            <person name="Woyke T."/>
            <person name="Ryan C.M."/>
            <person name="Banfield J.F."/>
        </authorList>
    </citation>
    <scope>NUCLEOTIDE SEQUENCE [LARGE SCALE GENOMIC DNA]</scope>
</reference>
<dbReference type="GO" id="GO:0016747">
    <property type="term" value="F:acyltransferase activity, transferring groups other than amino-acyl groups"/>
    <property type="evidence" value="ECO:0007669"/>
    <property type="project" value="InterPro"/>
</dbReference>
<organism evidence="2 3">
    <name type="scientific">Candidatus Nealsonbacteria bacterium CG02_land_8_20_14_3_00_37_10</name>
    <dbReference type="NCBI Taxonomy" id="1974699"/>
    <lineage>
        <taxon>Bacteria</taxon>
        <taxon>Candidatus Nealsoniibacteriota</taxon>
    </lineage>
</organism>
<dbReference type="CDD" id="cd04301">
    <property type="entry name" value="NAT_SF"/>
    <property type="match status" value="1"/>
</dbReference>
<dbReference type="AlphaFoldDB" id="A0A2M7DA27"/>